<feature type="coiled-coil region" evidence="1">
    <location>
        <begin position="549"/>
        <end position="579"/>
    </location>
</feature>
<feature type="compositionally biased region" description="Polar residues" evidence="2">
    <location>
        <begin position="395"/>
        <end position="404"/>
    </location>
</feature>
<dbReference type="InParanoid" id="A0A165FWX6"/>
<accession>A0A165FWX6</accession>
<name>A0A165FWX6_XYLHT</name>
<feature type="compositionally biased region" description="Polar residues" evidence="2">
    <location>
        <begin position="9"/>
        <end position="23"/>
    </location>
</feature>
<keyword evidence="4" id="KW-1185">Reference proteome</keyword>
<protein>
    <submittedName>
        <fullName evidence="3">Uncharacterized protein</fullName>
    </submittedName>
</protein>
<evidence type="ECO:0000256" key="1">
    <source>
        <dbReference type="SAM" id="Coils"/>
    </source>
</evidence>
<gene>
    <name evidence="3" type="ORF">L228DRAFT_268959</name>
</gene>
<dbReference type="EMBL" id="KV407460">
    <property type="protein sequence ID" value="KZF21483.1"/>
    <property type="molecule type" value="Genomic_DNA"/>
</dbReference>
<feature type="region of interest" description="Disordered" evidence="2">
    <location>
        <begin position="199"/>
        <end position="227"/>
    </location>
</feature>
<sequence>MPVVPGNAFSEQASRKPANTSASDGFETVDNKSNGNEDKADDGHHKDMMPRHRRGTAISFSTRSRSRSYAPVEFMDSLAPPPLEPRRPQVVQPAPPVSRAAAATYVPVPLDANQVNQNEGRAHRRNRAYTDPAPSSGRAKHILQQSKQFMAEIKSKLHIGSGHDSSSKKNDFKHKLLPVGTSAKVSAVLGVKIDKCGAGAAKDNTPQPSSSIFPPGPYYGRSDGQASTGTVLAWQSPEPSSRFFNENVNGSGQNNGNVPLPHEAALGVYGPPQAQALILSHGIIAPCRNGGYGRVVQVAVTQQPRHIASMAAVIDHVRDEQHEEEREHLQLMQPQTVDDSPPTFPAPTTAEEYPICYSPSIYDEYDDGPPPTPVRETSANTLPTPAEPGYDKAEQQTAPINQQQHDSEHHAINETHVNGLESVDTDLKQPQLAALERQALESPLAGVAFTDNVPFPPDYQGHLALEQHSNLQKSTEISDFSHPLGDELDNQINVSSRDQDWQGRQLSEGLHDIRDIYDALDDHIKHQTDELEHTGALMAEKTNKGPDTLDAIQERLEKLMELREEHIRLLHKLKEHMQTQDFDTKNSLPSAMKGGRDAAARLALTAPAVDERAGQRVRFAEAPQIRRVPGIFQQLNDHAHYSDSSMREQTDVVQNPRQAPQYLAGQQWYRHHMAYDHSSQN</sequence>
<reference evidence="3 4" key="1">
    <citation type="journal article" date="2016" name="Fungal Biol.">
        <title>The genome of Xylona heveae provides a window into fungal endophytism.</title>
        <authorList>
            <person name="Gazis R."/>
            <person name="Kuo A."/>
            <person name="Riley R."/>
            <person name="LaButti K."/>
            <person name="Lipzen A."/>
            <person name="Lin J."/>
            <person name="Amirebrahimi M."/>
            <person name="Hesse C.N."/>
            <person name="Spatafora J.W."/>
            <person name="Henrissat B."/>
            <person name="Hainaut M."/>
            <person name="Grigoriev I.V."/>
            <person name="Hibbett D.S."/>
        </authorList>
    </citation>
    <scope>NUCLEOTIDE SEQUENCE [LARGE SCALE GENOMIC DNA]</scope>
    <source>
        <strain evidence="3 4">TC161</strain>
    </source>
</reference>
<evidence type="ECO:0000313" key="4">
    <source>
        <dbReference type="Proteomes" id="UP000076632"/>
    </source>
</evidence>
<dbReference type="GeneID" id="28900356"/>
<feature type="region of interest" description="Disordered" evidence="2">
    <location>
        <begin position="1"/>
        <end position="71"/>
    </location>
</feature>
<feature type="region of interest" description="Disordered" evidence="2">
    <location>
        <begin position="118"/>
        <end position="139"/>
    </location>
</feature>
<dbReference type="Proteomes" id="UP000076632">
    <property type="component" value="Unassembled WGS sequence"/>
</dbReference>
<proteinExistence type="predicted"/>
<dbReference type="RefSeq" id="XP_018187038.1">
    <property type="nucleotide sequence ID" value="XM_018335219.1"/>
</dbReference>
<feature type="compositionally biased region" description="Basic and acidic residues" evidence="2">
    <location>
        <begin position="35"/>
        <end position="50"/>
    </location>
</feature>
<evidence type="ECO:0000313" key="3">
    <source>
        <dbReference type="EMBL" id="KZF21483.1"/>
    </source>
</evidence>
<evidence type="ECO:0000256" key="2">
    <source>
        <dbReference type="SAM" id="MobiDB-lite"/>
    </source>
</evidence>
<keyword evidence="1" id="KW-0175">Coiled coil</keyword>
<organism evidence="3 4">
    <name type="scientific">Xylona heveae (strain CBS 132557 / TC161)</name>
    <dbReference type="NCBI Taxonomy" id="1328760"/>
    <lineage>
        <taxon>Eukaryota</taxon>
        <taxon>Fungi</taxon>
        <taxon>Dikarya</taxon>
        <taxon>Ascomycota</taxon>
        <taxon>Pezizomycotina</taxon>
        <taxon>Xylonomycetes</taxon>
        <taxon>Xylonales</taxon>
        <taxon>Xylonaceae</taxon>
        <taxon>Xylona</taxon>
    </lineage>
</organism>
<dbReference type="OrthoDB" id="5356168at2759"/>
<dbReference type="AlphaFoldDB" id="A0A165FWX6"/>
<feature type="region of interest" description="Disordered" evidence="2">
    <location>
        <begin position="359"/>
        <end position="404"/>
    </location>
</feature>